<dbReference type="PATRIC" id="fig|1227497.3.peg.3523"/>
<dbReference type="InterPro" id="IPR049278">
    <property type="entry name" value="MS_channel_C"/>
</dbReference>
<feature type="domain" description="Mechanosensitive ion channel MscS C-terminal" evidence="10">
    <location>
        <begin position="263"/>
        <end position="344"/>
    </location>
</feature>
<name>L9X198_9EURY</name>
<dbReference type="Pfam" id="PF00924">
    <property type="entry name" value="MS_channel_2nd"/>
    <property type="match status" value="1"/>
</dbReference>
<feature type="domain" description="Mechanosensitive ion channel MscS" evidence="9">
    <location>
        <begin position="186"/>
        <end position="253"/>
    </location>
</feature>
<dbReference type="InterPro" id="IPR011014">
    <property type="entry name" value="MscS_channel_TM-2"/>
</dbReference>
<evidence type="ECO:0000259" key="11">
    <source>
        <dbReference type="Pfam" id="PF21088"/>
    </source>
</evidence>
<feature type="transmembrane region" description="Helical" evidence="8">
    <location>
        <begin position="140"/>
        <end position="162"/>
    </location>
</feature>
<dbReference type="EMBL" id="AOIB01000031">
    <property type="protein sequence ID" value="ELY55490.1"/>
    <property type="molecule type" value="Genomic_DNA"/>
</dbReference>
<evidence type="ECO:0000256" key="6">
    <source>
        <dbReference type="ARBA" id="ARBA00023136"/>
    </source>
</evidence>
<evidence type="ECO:0000256" key="7">
    <source>
        <dbReference type="SAM" id="MobiDB-lite"/>
    </source>
</evidence>
<evidence type="ECO:0000259" key="9">
    <source>
        <dbReference type="Pfam" id="PF00924"/>
    </source>
</evidence>
<evidence type="ECO:0000256" key="1">
    <source>
        <dbReference type="ARBA" id="ARBA00004651"/>
    </source>
</evidence>
<dbReference type="Pfam" id="PF21088">
    <property type="entry name" value="MS_channel_1st"/>
    <property type="match status" value="1"/>
</dbReference>
<evidence type="ECO:0000313" key="12">
    <source>
        <dbReference type="EMBL" id="ELY55490.1"/>
    </source>
</evidence>
<evidence type="ECO:0000256" key="3">
    <source>
        <dbReference type="ARBA" id="ARBA00022475"/>
    </source>
</evidence>
<evidence type="ECO:0000256" key="8">
    <source>
        <dbReference type="SAM" id="Phobius"/>
    </source>
</evidence>
<dbReference type="STRING" id="1227497.C491_17302"/>
<evidence type="ECO:0000259" key="10">
    <source>
        <dbReference type="Pfam" id="PF21082"/>
    </source>
</evidence>
<feature type="transmembrane region" description="Helical" evidence="8">
    <location>
        <begin position="27"/>
        <end position="46"/>
    </location>
</feature>
<keyword evidence="3" id="KW-1003">Cell membrane</keyword>
<proteinExistence type="inferred from homology"/>
<dbReference type="InterPro" id="IPR010920">
    <property type="entry name" value="LSM_dom_sf"/>
</dbReference>
<feature type="region of interest" description="Disordered" evidence="7">
    <location>
        <begin position="353"/>
        <end position="380"/>
    </location>
</feature>
<dbReference type="Gene3D" id="1.10.287.1260">
    <property type="match status" value="1"/>
</dbReference>
<dbReference type="eggNOG" id="arCOG01568">
    <property type="taxonomic scope" value="Archaea"/>
</dbReference>
<keyword evidence="6 8" id="KW-0472">Membrane</keyword>
<dbReference type="AlphaFoldDB" id="L9X198"/>
<keyword evidence="13" id="KW-1185">Reference proteome</keyword>
<comment type="similarity">
    <text evidence="2">Belongs to the MscS (TC 1.A.23) family.</text>
</comment>
<comment type="subcellular location">
    <subcellularLocation>
        <location evidence="1">Cell membrane</location>
        <topology evidence="1">Multi-pass membrane protein</topology>
    </subcellularLocation>
</comment>
<dbReference type="SUPFAM" id="SSF50182">
    <property type="entry name" value="Sm-like ribonucleoproteins"/>
    <property type="match status" value="1"/>
</dbReference>
<feature type="transmembrane region" description="Helical" evidence="8">
    <location>
        <begin position="77"/>
        <end position="96"/>
    </location>
</feature>
<dbReference type="InterPro" id="IPR006685">
    <property type="entry name" value="MscS_channel_2nd"/>
</dbReference>
<dbReference type="Pfam" id="PF21082">
    <property type="entry name" value="MS_channel_3rd"/>
    <property type="match status" value="1"/>
</dbReference>
<dbReference type="Gene3D" id="3.30.70.100">
    <property type="match status" value="1"/>
</dbReference>
<evidence type="ECO:0000256" key="2">
    <source>
        <dbReference type="ARBA" id="ARBA00008017"/>
    </source>
</evidence>
<protein>
    <submittedName>
        <fullName evidence="12">Small-conductance mechanosensitive channel</fullName>
    </submittedName>
</protein>
<dbReference type="SUPFAM" id="SSF82861">
    <property type="entry name" value="Mechanosensitive channel protein MscS (YggB), transmembrane region"/>
    <property type="match status" value="1"/>
</dbReference>
<dbReference type="GO" id="GO:0008381">
    <property type="term" value="F:mechanosensitive monoatomic ion channel activity"/>
    <property type="evidence" value="ECO:0007669"/>
    <property type="project" value="InterPro"/>
</dbReference>
<organism evidence="12 13">
    <name type="scientific">Natronococcus amylolyticus DSM 10524</name>
    <dbReference type="NCBI Taxonomy" id="1227497"/>
    <lineage>
        <taxon>Archaea</taxon>
        <taxon>Methanobacteriati</taxon>
        <taxon>Methanobacteriota</taxon>
        <taxon>Stenosarchaea group</taxon>
        <taxon>Halobacteria</taxon>
        <taxon>Halobacteriales</taxon>
        <taxon>Natrialbaceae</taxon>
        <taxon>Natronococcus</taxon>
    </lineage>
</organism>
<dbReference type="OrthoDB" id="121853at2157"/>
<dbReference type="InterPro" id="IPR045275">
    <property type="entry name" value="MscS_archaea/bacteria_type"/>
</dbReference>
<keyword evidence="5 8" id="KW-1133">Transmembrane helix</keyword>
<dbReference type="InterPro" id="IPR011066">
    <property type="entry name" value="MscS_channel_C_sf"/>
</dbReference>
<sequence length="380" mass="42207">MLGPLSSRSLWLDSLGPDVLTVVLPEWEWLVLSLILLTTYLLSRLVHWGGRWYLRRSATNESTSLWRVTAKESYTPLSLSVLFVGVSLALQAFGLITSRSLLSNLVLTALAVVWARAAIRVGEQWLEVANEREQRYEFAPIVQNFWTITVVVVGVLFVIGVWNVQVTPFLASAGVLGVVIGFAAQDAIRNLIGGISLSFDHTYHPGDVVLLEDDMRGTVTNIGIRSTSVLTPDNTMVTVPNAVLNSTQVVNQSAPQRHIRLDVPLSVAYGTDYETVERIANEVCEEAPMVRGSPRPRVLFTEFGDSALLFEVQVYVAHPLTEKRAIDQLNRRIYDRFAAEGIAIPFPQRELSFLEQEGEPNRRSESSPGDRVTSQNPPPE</sequence>
<evidence type="ECO:0000256" key="5">
    <source>
        <dbReference type="ARBA" id="ARBA00022989"/>
    </source>
</evidence>
<evidence type="ECO:0000256" key="4">
    <source>
        <dbReference type="ARBA" id="ARBA00022692"/>
    </source>
</evidence>
<dbReference type="GO" id="GO:0005886">
    <property type="term" value="C:plasma membrane"/>
    <property type="evidence" value="ECO:0007669"/>
    <property type="project" value="UniProtKB-SubCell"/>
</dbReference>
<dbReference type="Gene3D" id="2.30.30.60">
    <property type="match status" value="1"/>
</dbReference>
<reference evidence="12 13" key="1">
    <citation type="journal article" date="2014" name="PLoS Genet.">
        <title>Phylogenetically driven sequencing of extremely halophilic archaea reveals strategies for static and dynamic osmo-response.</title>
        <authorList>
            <person name="Becker E.A."/>
            <person name="Seitzer P.M."/>
            <person name="Tritt A."/>
            <person name="Larsen D."/>
            <person name="Krusor M."/>
            <person name="Yao A.I."/>
            <person name="Wu D."/>
            <person name="Madern D."/>
            <person name="Eisen J.A."/>
            <person name="Darling A.E."/>
            <person name="Facciotti M.T."/>
        </authorList>
    </citation>
    <scope>NUCLEOTIDE SEQUENCE [LARGE SCALE GENOMIC DNA]</scope>
    <source>
        <strain evidence="12 13">DSM 10524</strain>
    </source>
</reference>
<gene>
    <name evidence="12" type="ORF">C491_17302</name>
</gene>
<dbReference type="InterPro" id="IPR049142">
    <property type="entry name" value="MS_channel_1st"/>
</dbReference>
<dbReference type="SUPFAM" id="SSF82689">
    <property type="entry name" value="Mechanosensitive channel protein MscS (YggB), C-terminal domain"/>
    <property type="match status" value="1"/>
</dbReference>
<feature type="transmembrane region" description="Helical" evidence="8">
    <location>
        <begin position="168"/>
        <end position="188"/>
    </location>
</feature>
<keyword evidence="4 8" id="KW-0812">Transmembrane</keyword>
<accession>L9X198</accession>
<dbReference type="Proteomes" id="UP000011688">
    <property type="component" value="Unassembled WGS sequence"/>
</dbReference>
<evidence type="ECO:0000313" key="13">
    <source>
        <dbReference type="Proteomes" id="UP000011688"/>
    </source>
</evidence>
<dbReference type="InterPro" id="IPR023408">
    <property type="entry name" value="MscS_beta-dom_sf"/>
</dbReference>
<feature type="domain" description="Mechanosensitive ion channel transmembrane helices 2/3" evidence="11">
    <location>
        <begin position="147"/>
        <end position="185"/>
    </location>
</feature>
<dbReference type="PANTHER" id="PTHR30221">
    <property type="entry name" value="SMALL-CONDUCTANCE MECHANOSENSITIVE CHANNEL"/>
    <property type="match status" value="1"/>
</dbReference>
<dbReference type="PANTHER" id="PTHR30221:SF1">
    <property type="entry name" value="SMALL-CONDUCTANCE MECHANOSENSITIVE CHANNEL"/>
    <property type="match status" value="1"/>
</dbReference>
<comment type="caution">
    <text evidence="12">The sequence shown here is derived from an EMBL/GenBank/DDBJ whole genome shotgun (WGS) entry which is preliminary data.</text>
</comment>